<dbReference type="Proteomes" id="UP001281147">
    <property type="component" value="Unassembled WGS sequence"/>
</dbReference>
<evidence type="ECO:0000313" key="2">
    <source>
        <dbReference type="Proteomes" id="UP001281147"/>
    </source>
</evidence>
<accession>A0ACC3MFX4</accession>
<evidence type="ECO:0000313" key="1">
    <source>
        <dbReference type="EMBL" id="KAK3691196.1"/>
    </source>
</evidence>
<protein>
    <submittedName>
        <fullName evidence="1">Uncharacterized protein</fullName>
    </submittedName>
</protein>
<dbReference type="EMBL" id="JAUTXU010000272">
    <property type="protein sequence ID" value="KAK3691196.1"/>
    <property type="molecule type" value="Genomic_DNA"/>
</dbReference>
<reference evidence="1" key="1">
    <citation type="submission" date="2023-07" db="EMBL/GenBank/DDBJ databases">
        <title>Black Yeasts Isolated from many extreme environments.</title>
        <authorList>
            <person name="Coleine C."/>
            <person name="Stajich J.E."/>
            <person name="Selbmann L."/>
        </authorList>
    </citation>
    <scope>NUCLEOTIDE SEQUENCE</scope>
    <source>
        <strain evidence="1">CCFEE 5714</strain>
    </source>
</reference>
<name>A0ACC3MFX4_9PEZI</name>
<sequence length="558" mass="63458">MIVASWFTKFKWKNVPLRHPIDTCAKLPTGPITSIPRIQADFEPETQEERVERQRRLAVVEEAFLHSWEGYKKNAWLQDEVSPLSGLSNNGYGGWAATLVDSLDTLWIMGLKKEFAAAVSELKKIDFTTTPLDTLNIFETTIRYLGGLLSAYDISGHKYKILLEKAVELGDMLYVAFDTPNRMPVTRWDWRNGAEGGEQAANAYSLLAEVGSMTLEFTRLSQLTEDHKWYDATARVTNALQDWQNHTKVPGLWPVMINTEDLDIGCKNKIFTFGGMSDSLYEYLPKQHLMLGGRTDQYRDMYLPALESAKERLFFQPLNPNNDRMLISGTINRNSASNVKLVPQGQHLSCFAGGMVALAAKVFNQPEELDTARQLVDGCLWAYDSMPSGVMPEIFTAIACDGDKYENCTWSEANWHHAVSTHNDRVSHFTQQSTESAQRIIMQRNLPPGLVEIPDARYALRPEAIESVFVLYRITGDKTLQDKAWKMFQSIINATRTDIAHASINDVTEEQPQLYDSMESFWTAETLKYFYLIFSEPELISLDDYVFNTEAHPLLRPK</sequence>
<comment type="caution">
    <text evidence="1">The sequence shown here is derived from an EMBL/GenBank/DDBJ whole genome shotgun (WGS) entry which is preliminary data.</text>
</comment>
<keyword evidence="2" id="KW-1185">Reference proteome</keyword>
<gene>
    <name evidence="1" type="ORF">LTR37_018784</name>
</gene>
<organism evidence="1 2">
    <name type="scientific">Vermiconidia calcicola</name>
    <dbReference type="NCBI Taxonomy" id="1690605"/>
    <lineage>
        <taxon>Eukaryota</taxon>
        <taxon>Fungi</taxon>
        <taxon>Dikarya</taxon>
        <taxon>Ascomycota</taxon>
        <taxon>Pezizomycotina</taxon>
        <taxon>Dothideomycetes</taxon>
        <taxon>Dothideomycetidae</taxon>
        <taxon>Mycosphaerellales</taxon>
        <taxon>Extremaceae</taxon>
        <taxon>Vermiconidia</taxon>
    </lineage>
</organism>
<proteinExistence type="predicted"/>